<dbReference type="HAMAP" id="MF_00258">
    <property type="entry name" value="Glu_racemase"/>
    <property type="match status" value="1"/>
</dbReference>
<dbReference type="PROSITE" id="PS00924">
    <property type="entry name" value="ASP_GLU_RACEMASE_2"/>
    <property type="match status" value="1"/>
</dbReference>
<reference key="1">
    <citation type="submission" date="2017-08" db="EMBL/GenBank/DDBJ databases">
        <title>A dynamic microbial community with high functional redundancy inhabits the cold, oxic subseafloor aquifer.</title>
        <authorList>
            <person name="Tully B.J."/>
            <person name="Wheat C.G."/>
            <person name="Glazer B.T."/>
            <person name="Huber J.A."/>
        </authorList>
    </citation>
    <scope>NUCLEOTIDE SEQUENCE [LARGE SCALE GENOMIC DNA]</scope>
</reference>
<keyword evidence="4 7" id="KW-0573">Peptidoglycan synthesis</keyword>
<dbReference type="UniPathway" id="UPA00219"/>
<dbReference type="NCBIfam" id="TIGR00067">
    <property type="entry name" value="glut_race"/>
    <property type="match status" value="1"/>
</dbReference>
<keyword evidence="3 7" id="KW-0133">Cell shape</keyword>
<comment type="pathway">
    <text evidence="7">Cell wall biogenesis; peptidoglycan biosynthesis.</text>
</comment>
<dbReference type="InterPro" id="IPR033134">
    <property type="entry name" value="Asp/Glu_racemase_AS_2"/>
</dbReference>
<sequence>MLMEQPVGGHILVIDSGIGGLGVLSQLQKRLPKTRFSYVADEAFFPYGKLDDETLCMRCADIARKFDDVGCVVIACNTASTVVLPHMRDEFDFPIVGIVPAIKVAARNTKTKAFGILATEATAKGKYLSSMIDEFAGDCIVKLHGSKNLARLAEQKLNGSRVLIADVEKEIRPLFTSMRFKETKRIDHVVLGCTHYPFLLAELKQAAPYEVVWIDPAEAVAKRVLNVFKPAADADSKGRSRYYTTAENSHYKVRNIEFEQLKF</sequence>
<comment type="caution">
    <text evidence="8">The sequence shown here is derived from an EMBL/GenBank/DDBJ whole genome shotgun (WGS) entry which is preliminary data.</text>
</comment>
<feature type="binding site" evidence="7">
    <location>
        <begin position="77"/>
        <end position="78"/>
    </location>
    <ligand>
        <name>substrate</name>
    </ligand>
</feature>
<dbReference type="Gene3D" id="3.40.50.1860">
    <property type="match status" value="2"/>
</dbReference>
<accession>A0A2A4Z2F4</accession>
<comment type="similarity">
    <text evidence="7">Belongs to the aspartate/glutamate racemases family.</text>
</comment>
<proteinExistence type="inferred from homology"/>
<protein>
    <recommendedName>
        <fullName evidence="2 7">Glutamate racemase</fullName>
        <ecNumber evidence="2 7">5.1.1.3</ecNumber>
    </recommendedName>
</protein>
<evidence type="ECO:0000256" key="6">
    <source>
        <dbReference type="ARBA" id="ARBA00023316"/>
    </source>
</evidence>
<dbReference type="InterPro" id="IPR015942">
    <property type="entry name" value="Asp/Glu/hydantoin_racemase"/>
</dbReference>
<feature type="binding site" evidence="7">
    <location>
        <begin position="47"/>
        <end position="48"/>
    </location>
    <ligand>
        <name>substrate</name>
    </ligand>
</feature>
<dbReference type="AlphaFoldDB" id="A0A2A4Z2F4"/>
<dbReference type="EMBL" id="NVUS01000010">
    <property type="protein sequence ID" value="PCJ00738.1"/>
    <property type="molecule type" value="Genomic_DNA"/>
</dbReference>
<evidence type="ECO:0000256" key="4">
    <source>
        <dbReference type="ARBA" id="ARBA00022984"/>
    </source>
</evidence>
<evidence type="ECO:0000256" key="2">
    <source>
        <dbReference type="ARBA" id="ARBA00013090"/>
    </source>
</evidence>
<dbReference type="GO" id="GO:0008360">
    <property type="term" value="P:regulation of cell shape"/>
    <property type="evidence" value="ECO:0007669"/>
    <property type="project" value="UniProtKB-KW"/>
</dbReference>
<evidence type="ECO:0000256" key="5">
    <source>
        <dbReference type="ARBA" id="ARBA00023235"/>
    </source>
</evidence>
<evidence type="ECO:0000256" key="7">
    <source>
        <dbReference type="HAMAP-Rule" id="MF_00258"/>
    </source>
</evidence>
<dbReference type="GO" id="GO:0071555">
    <property type="term" value="P:cell wall organization"/>
    <property type="evidence" value="ECO:0007669"/>
    <property type="project" value="UniProtKB-KW"/>
</dbReference>
<keyword evidence="5 7" id="KW-0413">Isomerase</keyword>
<dbReference type="PANTHER" id="PTHR21198">
    <property type="entry name" value="GLUTAMATE RACEMASE"/>
    <property type="match status" value="1"/>
</dbReference>
<evidence type="ECO:0000256" key="3">
    <source>
        <dbReference type="ARBA" id="ARBA00022960"/>
    </source>
</evidence>
<organism evidence="8">
    <name type="scientific">OCS116 cluster bacterium</name>
    <dbReference type="NCBI Taxonomy" id="2030921"/>
    <lineage>
        <taxon>Bacteria</taxon>
        <taxon>Pseudomonadati</taxon>
        <taxon>Pseudomonadota</taxon>
        <taxon>Alphaproteobacteria</taxon>
        <taxon>OCS116 cluster</taxon>
    </lineage>
</organism>
<feature type="active site" description="Proton donor/acceptor" evidence="7">
    <location>
        <position position="193"/>
    </location>
</feature>
<dbReference type="InterPro" id="IPR001920">
    <property type="entry name" value="Asp/Glu_race"/>
</dbReference>
<name>A0A2A4Z2F4_9PROT</name>
<evidence type="ECO:0000313" key="8">
    <source>
        <dbReference type="EMBL" id="PCJ00738.1"/>
    </source>
</evidence>
<dbReference type="GO" id="GO:0008881">
    <property type="term" value="F:glutamate racemase activity"/>
    <property type="evidence" value="ECO:0007669"/>
    <property type="project" value="UniProtKB-UniRule"/>
</dbReference>
<dbReference type="EC" id="5.1.1.3" evidence="2 7"/>
<dbReference type="Pfam" id="PF01177">
    <property type="entry name" value="Asp_Glu_race"/>
    <property type="match status" value="1"/>
</dbReference>
<dbReference type="GO" id="GO:0009252">
    <property type="term" value="P:peptidoglycan biosynthetic process"/>
    <property type="evidence" value="ECO:0007669"/>
    <property type="project" value="UniProtKB-UniRule"/>
</dbReference>
<dbReference type="InterPro" id="IPR018187">
    <property type="entry name" value="Asp/Glu_racemase_AS_1"/>
</dbReference>
<comment type="catalytic activity">
    <reaction evidence="1 7">
        <text>L-glutamate = D-glutamate</text>
        <dbReference type="Rhea" id="RHEA:12813"/>
        <dbReference type="ChEBI" id="CHEBI:29985"/>
        <dbReference type="ChEBI" id="CHEBI:29986"/>
        <dbReference type="EC" id="5.1.1.3"/>
    </reaction>
</comment>
<dbReference type="SUPFAM" id="SSF53681">
    <property type="entry name" value="Aspartate/glutamate racemase"/>
    <property type="match status" value="2"/>
</dbReference>
<feature type="binding site" evidence="7">
    <location>
        <begin position="194"/>
        <end position="195"/>
    </location>
    <ligand>
        <name>substrate</name>
    </ligand>
</feature>
<feature type="binding site" evidence="7">
    <location>
        <begin position="15"/>
        <end position="16"/>
    </location>
    <ligand>
        <name>substrate</name>
    </ligand>
</feature>
<dbReference type="PANTHER" id="PTHR21198:SF2">
    <property type="entry name" value="GLUTAMATE RACEMASE"/>
    <property type="match status" value="1"/>
</dbReference>
<keyword evidence="6 7" id="KW-0961">Cell wall biogenesis/degradation</keyword>
<reference evidence="8" key="2">
    <citation type="journal article" date="2018" name="ISME J.">
        <title>A dynamic microbial community with high functional redundancy inhabits the cold, oxic subseafloor aquifer.</title>
        <authorList>
            <person name="Tully B.J."/>
            <person name="Wheat C.G."/>
            <person name="Glazer B.T."/>
            <person name="Huber J.A."/>
        </authorList>
    </citation>
    <scope>NUCLEOTIDE SEQUENCE</scope>
    <source>
        <strain evidence="8">NORP83</strain>
    </source>
</reference>
<evidence type="ECO:0000256" key="1">
    <source>
        <dbReference type="ARBA" id="ARBA00001602"/>
    </source>
</evidence>
<comment type="function">
    <text evidence="7">Provides the (R)-glutamate required for cell wall biosynthesis.</text>
</comment>
<gene>
    <name evidence="7" type="primary">murI</name>
    <name evidence="8" type="ORF">COB13_09010</name>
</gene>
<dbReference type="InterPro" id="IPR004391">
    <property type="entry name" value="Glu_race"/>
</dbReference>
<feature type="active site" description="Proton donor/acceptor" evidence="7">
    <location>
        <position position="76"/>
    </location>
</feature>
<dbReference type="PROSITE" id="PS00923">
    <property type="entry name" value="ASP_GLU_RACEMASE_1"/>
    <property type="match status" value="1"/>
</dbReference>